<evidence type="ECO:0000259" key="1">
    <source>
        <dbReference type="PROSITE" id="PS50994"/>
    </source>
</evidence>
<dbReference type="Pfam" id="PF00665">
    <property type="entry name" value="rve"/>
    <property type="match status" value="1"/>
</dbReference>
<dbReference type="GeneID" id="113117584"/>
<dbReference type="Gene3D" id="3.30.420.10">
    <property type="entry name" value="Ribonuclease H-like superfamily/Ribonuclease H"/>
    <property type="match status" value="1"/>
</dbReference>
<dbReference type="OrthoDB" id="4369127at2759"/>
<dbReference type="InterPro" id="IPR001584">
    <property type="entry name" value="Integrase_cat-core"/>
</dbReference>
<dbReference type="FunFam" id="3.30.420.10:FF:000032">
    <property type="entry name" value="Retrovirus-related Pol polyprotein from transposon 297-like Protein"/>
    <property type="match status" value="1"/>
</dbReference>
<dbReference type="SUPFAM" id="SSF53098">
    <property type="entry name" value="Ribonuclease H-like"/>
    <property type="match status" value="1"/>
</dbReference>
<sequence>MGHLLASRPNEILAIDYTLLEPSTSGVENVLVMTDVFSKYTLAVPTRDQRAETVAQVLVNEWFYKFGIPGRLHSDQERNFESALIRQLCGLYGVEKSRTTPYHPAGNGQCERFNRTLHNLLRTLPVSRKRDWVSCLPQLLFYYNTTPHQATGESPYFLMLGQEPRLPVDFLLGRVQEPVAGSIHEWILEHQARLHTAFEGAQGRLQEAAKRRKMKHDQQVRDVPLVEGQRVYLREYGHKGRHKIQDVWSSIEYQVVRAPSEGGGVYSIAPRDDLSKVRNVHRSLLKGRVQGSDFAVEPPQQQLEFREVPMQEEEEEEEIDLVQVIAGGSNVLSRESVVPNSPACNEDRSPEGVLDLADPGLIGTSGEVEVVESHPAPVSVLGLEVVEGVRRTGRVTAGHHSNLHHLPRTVIGTVASGSNCIGAIFRPWN</sequence>
<dbReference type="KEGG" id="caua:113117584"/>
<name>A0A6P6RAH3_CARAU</name>
<reference evidence="3" key="1">
    <citation type="submission" date="2025-08" db="UniProtKB">
        <authorList>
            <consortium name="RefSeq"/>
        </authorList>
    </citation>
    <scope>IDENTIFICATION</scope>
    <source>
        <strain evidence="3">Wakin</strain>
        <tissue evidence="3">Muscle</tissue>
    </source>
</reference>
<organism evidence="2 3">
    <name type="scientific">Carassius auratus</name>
    <name type="common">Goldfish</name>
    <dbReference type="NCBI Taxonomy" id="7957"/>
    <lineage>
        <taxon>Eukaryota</taxon>
        <taxon>Metazoa</taxon>
        <taxon>Chordata</taxon>
        <taxon>Craniata</taxon>
        <taxon>Vertebrata</taxon>
        <taxon>Euteleostomi</taxon>
        <taxon>Actinopterygii</taxon>
        <taxon>Neopterygii</taxon>
        <taxon>Teleostei</taxon>
        <taxon>Ostariophysi</taxon>
        <taxon>Cypriniformes</taxon>
        <taxon>Cyprinidae</taxon>
        <taxon>Cyprininae</taxon>
        <taxon>Carassius</taxon>
    </lineage>
</organism>
<dbReference type="Proteomes" id="UP000515129">
    <property type="component" value="Chromosome 17"/>
</dbReference>
<dbReference type="PANTHER" id="PTHR37984">
    <property type="entry name" value="PROTEIN CBG26694"/>
    <property type="match status" value="1"/>
</dbReference>
<dbReference type="PANTHER" id="PTHR37984:SF15">
    <property type="entry name" value="INTEGRASE CATALYTIC DOMAIN-CONTAINING PROTEIN"/>
    <property type="match status" value="1"/>
</dbReference>
<evidence type="ECO:0000313" key="3">
    <source>
        <dbReference type="RefSeq" id="XP_026142143.1"/>
    </source>
</evidence>
<feature type="domain" description="Integrase catalytic" evidence="1">
    <location>
        <begin position="5"/>
        <end position="163"/>
    </location>
</feature>
<proteinExistence type="predicted"/>
<dbReference type="GO" id="GO:0015074">
    <property type="term" value="P:DNA integration"/>
    <property type="evidence" value="ECO:0007669"/>
    <property type="project" value="InterPro"/>
</dbReference>
<gene>
    <name evidence="3" type="primary">LOC113117584</name>
</gene>
<evidence type="ECO:0000313" key="2">
    <source>
        <dbReference type="Proteomes" id="UP000515129"/>
    </source>
</evidence>
<dbReference type="InterPro" id="IPR050951">
    <property type="entry name" value="Retrovirus_Pol_polyprotein"/>
</dbReference>
<dbReference type="InterPro" id="IPR036397">
    <property type="entry name" value="RNaseH_sf"/>
</dbReference>
<dbReference type="InterPro" id="IPR012337">
    <property type="entry name" value="RNaseH-like_sf"/>
</dbReference>
<accession>A0A6P6RAH3</accession>
<dbReference type="GO" id="GO:0003676">
    <property type="term" value="F:nucleic acid binding"/>
    <property type="evidence" value="ECO:0007669"/>
    <property type="project" value="InterPro"/>
</dbReference>
<dbReference type="RefSeq" id="XP_026142143.1">
    <property type="nucleotide sequence ID" value="XM_026286358.1"/>
</dbReference>
<dbReference type="AlphaFoldDB" id="A0A6P6RAH3"/>
<keyword evidence="2" id="KW-1185">Reference proteome</keyword>
<dbReference type="PROSITE" id="PS50994">
    <property type="entry name" value="INTEGRASE"/>
    <property type="match status" value="1"/>
</dbReference>
<protein>
    <submittedName>
        <fullName evidence="3">Uncharacterized protein LOC113117584</fullName>
    </submittedName>
</protein>